<accession>A2C0K5</accession>
<name>A2C0K5_PROM1</name>
<proteinExistence type="predicted"/>
<sequence>MSKNSLEEAHANISNVIYQAILNPHFNKETIVQICDASKQNSFAGLCTSLANLTIARERLGSKSTTKLISVIAFPFGFIPTSNKRKEAEYAIEKGADELDLVPNYFALKEGKIELFAEEINQISELGIPVRVIIDANILINSSKLSMAIDALIDAGAIGIQIGNGFGPSVSKDQTKHVSKLVKNRCSIKAVGGIKTFDQAIEIIEAGSTYIGTSFGFEITQEQKKKE</sequence>
<dbReference type="InterPro" id="IPR011343">
    <property type="entry name" value="DeoC"/>
</dbReference>
<evidence type="ECO:0000256" key="3">
    <source>
        <dbReference type="NCBIfam" id="TIGR00126"/>
    </source>
</evidence>
<dbReference type="AlphaFoldDB" id="A2C0K5"/>
<dbReference type="PIRSF" id="PIRSF001357">
    <property type="entry name" value="DeoC"/>
    <property type="match status" value="1"/>
</dbReference>
<evidence type="ECO:0000256" key="2">
    <source>
        <dbReference type="ARBA" id="ARBA00023270"/>
    </source>
</evidence>
<evidence type="ECO:0000256" key="1">
    <source>
        <dbReference type="ARBA" id="ARBA00022490"/>
    </source>
</evidence>
<dbReference type="GO" id="GO:0004139">
    <property type="term" value="F:deoxyribose-phosphate aldolase activity"/>
    <property type="evidence" value="ECO:0007669"/>
    <property type="project" value="UniProtKB-UniRule"/>
</dbReference>
<dbReference type="Gene3D" id="3.20.20.70">
    <property type="entry name" value="Aldolase class I"/>
    <property type="match status" value="1"/>
</dbReference>
<protein>
    <recommendedName>
        <fullName evidence="3">Deoxyribose-phosphate aldolase</fullName>
        <ecNumber evidence="3">4.1.2.4</ecNumber>
    </recommendedName>
</protein>
<dbReference type="eggNOG" id="COG0274">
    <property type="taxonomic scope" value="Bacteria"/>
</dbReference>
<dbReference type="Proteomes" id="UP000002592">
    <property type="component" value="Chromosome"/>
</dbReference>
<dbReference type="EC" id="4.1.2.4" evidence="3"/>
<keyword evidence="4" id="KW-0456">Lyase</keyword>
<keyword evidence="2" id="KW-0704">Schiff base</keyword>
<dbReference type="InterPro" id="IPR002915">
    <property type="entry name" value="DeoC/FbaB/LacD_aldolase"/>
</dbReference>
<dbReference type="SUPFAM" id="SSF51569">
    <property type="entry name" value="Aldolase"/>
    <property type="match status" value="1"/>
</dbReference>
<dbReference type="GO" id="GO:0009264">
    <property type="term" value="P:deoxyribonucleotide catabolic process"/>
    <property type="evidence" value="ECO:0007669"/>
    <property type="project" value="UniProtKB-UniRule"/>
</dbReference>
<keyword evidence="1" id="KW-0963">Cytoplasm</keyword>
<dbReference type="NCBIfam" id="TIGR00126">
    <property type="entry name" value="deoC"/>
    <property type="match status" value="1"/>
</dbReference>
<organism evidence="4 5">
    <name type="scientific">Prochlorococcus marinus (strain NATL1A)</name>
    <dbReference type="NCBI Taxonomy" id="167555"/>
    <lineage>
        <taxon>Bacteria</taxon>
        <taxon>Bacillati</taxon>
        <taxon>Cyanobacteriota</taxon>
        <taxon>Cyanophyceae</taxon>
        <taxon>Synechococcales</taxon>
        <taxon>Prochlorococcaceae</taxon>
        <taxon>Prochlorococcus</taxon>
    </lineage>
</organism>
<evidence type="ECO:0000313" key="4">
    <source>
        <dbReference type="EMBL" id="ABM75015.1"/>
    </source>
</evidence>
<gene>
    <name evidence="4" type="primary">deoC</name>
    <name evidence="4" type="ordered locus">NATL1_04511</name>
</gene>
<dbReference type="PANTHER" id="PTHR10889">
    <property type="entry name" value="DEOXYRIBOSE-PHOSPHATE ALDOLASE"/>
    <property type="match status" value="1"/>
</dbReference>
<dbReference type="GO" id="GO:0005737">
    <property type="term" value="C:cytoplasm"/>
    <property type="evidence" value="ECO:0007669"/>
    <property type="project" value="InterPro"/>
</dbReference>
<evidence type="ECO:0000313" key="5">
    <source>
        <dbReference type="Proteomes" id="UP000002592"/>
    </source>
</evidence>
<dbReference type="HOGENOM" id="CLU_053595_0_2_3"/>
<dbReference type="EMBL" id="CP000553">
    <property type="protein sequence ID" value="ABM75015.1"/>
    <property type="molecule type" value="Genomic_DNA"/>
</dbReference>
<dbReference type="SMART" id="SM01133">
    <property type="entry name" value="DeoC"/>
    <property type="match status" value="1"/>
</dbReference>
<dbReference type="GO" id="GO:0016052">
    <property type="term" value="P:carbohydrate catabolic process"/>
    <property type="evidence" value="ECO:0007669"/>
    <property type="project" value="TreeGrafter"/>
</dbReference>
<dbReference type="PANTHER" id="PTHR10889:SF1">
    <property type="entry name" value="DEOXYRIBOSE-PHOSPHATE ALDOLASE"/>
    <property type="match status" value="1"/>
</dbReference>
<reference evidence="5" key="1">
    <citation type="journal article" date="2007" name="PLoS Genet.">
        <title>Patterns and implications of gene gain and loss in the evolution of Prochlorococcus.</title>
        <authorList>
            <person name="Kettler G.C."/>
            <person name="Martiny A.C."/>
            <person name="Huang K."/>
            <person name="Zucker J."/>
            <person name="Coleman M.L."/>
            <person name="Rodrigue S."/>
            <person name="Chen F."/>
            <person name="Lapidus A."/>
            <person name="Ferriera S."/>
            <person name="Johnson J."/>
            <person name="Steglich C."/>
            <person name="Church G.M."/>
            <person name="Richardson P."/>
            <person name="Chisholm S.W."/>
        </authorList>
    </citation>
    <scope>NUCLEOTIDE SEQUENCE [LARGE SCALE GENOMIC DNA]</scope>
    <source>
        <strain evidence="5">NATL1A</strain>
    </source>
</reference>
<dbReference type="KEGG" id="pme:NATL1_04511"/>
<dbReference type="RefSeq" id="WP_011823202.1">
    <property type="nucleotide sequence ID" value="NC_008819.1"/>
</dbReference>
<dbReference type="InterPro" id="IPR013785">
    <property type="entry name" value="Aldolase_TIM"/>
</dbReference>